<keyword evidence="1" id="KW-0472">Membrane</keyword>
<evidence type="ECO:0000313" key="3">
    <source>
        <dbReference type="Proteomes" id="UP001521184"/>
    </source>
</evidence>
<evidence type="ECO:0000313" key="2">
    <source>
        <dbReference type="EMBL" id="KAL1638054.1"/>
    </source>
</evidence>
<comment type="caution">
    <text evidence="2">The sequence shown here is derived from an EMBL/GenBank/DDBJ whole genome shotgun (WGS) entry which is preliminary data.</text>
</comment>
<feature type="transmembrane region" description="Helical" evidence="1">
    <location>
        <begin position="90"/>
        <end position="113"/>
    </location>
</feature>
<keyword evidence="1" id="KW-0812">Transmembrane</keyword>
<accession>A0ABR3TFH4</accession>
<protein>
    <submittedName>
        <fullName evidence="2">Uncharacterized protein</fullName>
    </submittedName>
</protein>
<sequence length="195" mass="22050">MTEQWLVDPNTDFSNHIRLQMLYNTFWQTTYGPRYLTGNLSSELDYFDNAPMDTFTTTALDSSLKRDTISFNSSLAHVMKFDGEVYHFHWTYGVLLFVTSAVLLAAGVASLALKTLTLAPDILGYASTSTRDNRFLQLDGSLSQPSYLDGLERARHLRDLQVMIGDVKPNAEVGQIAFTRMDGDSQRLRRGRGYM</sequence>
<reference evidence="2 3" key="1">
    <citation type="journal article" date="2023" name="Plant Dis.">
        <title>First Report of Diplodia intermedia Causing Canker and Dieback Diseases on Apple Trees in Canada.</title>
        <authorList>
            <person name="Ellouze W."/>
            <person name="Ilyukhin E."/>
            <person name="Sulman M."/>
            <person name="Ali S."/>
        </authorList>
    </citation>
    <scope>NUCLEOTIDE SEQUENCE [LARGE SCALE GENOMIC DNA]</scope>
    <source>
        <strain evidence="2 3">M45-28</strain>
    </source>
</reference>
<keyword evidence="3" id="KW-1185">Reference proteome</keyword>
<dbReference type="EMBL" id="JAKEKT020000083">
    <property type="protein sequence ID" value="KAL1638054.1"/>
    <property type="molecule type" value="Genomic_DNA"/>
</dbReference>
<dbReference type="Proteomes" id="UP001521184">
    <property type="component" value="Unassembled WGS sequence"/>
</dbReference>
<evidence type="ECO:0000256" key="1">
    <source>
        <dbReference type="SAM" id="Phobius"/>
    </source>
</evidence>
<keyword evidence="1" id="KW-1133">Transmembrane helix</keyword>
<gene>
    <name evidence="2" type="ORF">SLS58_009075</name>
</gene>
<organism evidence="2 3">
    <name type="scientific">Diplodia intermedia</name>
    <dbReference type="NCBI Taxonomy" id="856260"/>
    <lineage>
        <taxon>Eukaryota</taxon>
        <taxon>Fungi</taxon>
        <taxon>Dikarya</taxon>
        <taxon>Ascomycota</taxon>
        <taxon>Pezizomycotina</taxon>
        <taxon>Dothideomycetes</taxon>
        <taxon>Dothideomycetes incertae sedis</taxon>
        <taxon>Botryosphaeriales</taxon>
        <taxon>Botryosphaeriaceae</taxon>
        <taxon>Diplodia</taxon>
    </lineage>
</organism>
<proteinExistence type="predicted"/>
<name>A0ABR3TFH4_9PEZI</name>